<comment type="caution">
    <text evidence="1">The sequence shown here is derived from an EMBL/GenBank/DDBJ whole genome shotgun (WGS) entry which is preliminary data.</text>
</comment>
<proteinExistence type="predicted"/>
<dbReference type="EMBL" id="VHLG01000001">
    <property type="protein sequence ID" value="TPW33661.1"/>
    <property type="molecule type" value="Genomic_DNA"/>
</dbReference>
<dbReference type="Pfam" id="PF00494">
    <property type="entry name" value="SQS_PSY"/>
    <property type="match status" value="1"/>
</dbReference>
<gene>
    <name evidence="1" type="ORF">FJU08_02735</name>
</gene>
<accession>A0A506UJZ4</accession>
<name>A0A506UJZ4_9HYPH</name>
<keyword evidence="2" id="KW-1185">Reference proteome</keyword>
<dbReference type="InterPro" id="IPR002060">
    <property type="entry name" value="Squ/phyt_synthse"/>
</dbReference>
<dbReference type="Gene3D" id="1.10.600.10">
    <property type="entry name" value="Farnesyl Diphosphate Synthase"/>
    <property type="match status" value="1"/>
</dbReference>
<dbReference type="AlphaFoldDB" id="A0A506UJZ4"/>
<organism evidence="1 2">
    <name type="scientific">Martelella alba</name>
    <dbReference type="NCBI Taxonomy" id="2590451"/>
    <lineage>
        <taxon>Bacteria</taxon>
        <taxon>Pseudomonadati</taxon>
        <taxon>Pseudomonadota</taxon>
        <taxon>Alphaproteobacteria</taxon>
        <taxon>Hyphomicrobiales</taxon>
        <taxon>Aurantimonadaceae</taxon>
        <taxon>Martelella</taxon>
    </lineage>
</organism>
<dbReference type="OrthoDB" id="9814909at2"/>
<reference evidence="1 2" key="1">
    <citation type="submission" date="2019-06" db="EMBL/GenBank/DDBJ databases">
        <authorList>
            <person name="Li M."/>
        </authorList>
    </citation>
    <scope>NUCLEOTIDE SEQUENCE [LARGE SCALE GENOMIC DNA]</scope>
    <source>
        <strain evidence="1 2">BGMRC2036</strain>
    </source>
</reference>
<protein>
    <submittedName>
        <fullName evidence="1">Phytoene/squalene synthase family protein</fullName>
    </submittedName>
</protein>
<dbReference type="RefSeq" id="WP_141147595.1">
    <property type="nucleotide sequence ID" value="NZ_VHLG01000001.1"/>
</dbReference>
<sequence length="274" mass="29950">MLLAQLKESDKDRYLATLLSPEDRREALAALYTYNAELARVRERVSEPLPGEMRLQYWRDLLEGAEHGDVAANPVASALMKTVDVHRLPRQTLIDMSEARIFDLYDDPMGSVNDFEGYAGETASALIQLASFVLDPEKALVSADLAGHAGVAQTVAGALLLLPQHCVRGQVYIPAEILSANGLDRTRFLDARDKDRCGQAIRAFAAFGREHLAALRTLGPLPKTIVSAYLPLAAVSAVLVKADRIGAELMMAPVQSGQLSRQLAMLRSLLFRKV</sequence>
<evidence type="ECO:0000313" key="2">
    <source>
        <dbReference type="Proteomes" id="UP000318801"/>
    </source>
</evidence>
<dbReference type="InterPro" id="IPR008949">
    <property type="entry name" value="Isoprenoid_synthase_dom_sf"/>
</dbReference>
<evidence type="ECO:0000313" key="1">
    <source>
        <dbReference type="EMBL" id="TPW33661.1"/>
    </source>
</evidence>
<dbReference type="Proteomes" id="UP000318801">
    <property type="component" value="Unassembled WGS sequence"/>
</dbReference>
<dbReference type="SUPFAM" id="SSF48576">
    <property type="entry name" value="Terpenoid synthases"/>
    <property type="match status" value="1"/>
</dbReference>